<dbReference type="AlphaFoldDB" id="A0A0R2CBA1"/>
<dbReference type="OrthoDB" id="9759709at2"/>
<dbReference type="EMBL" id="AYYX01000013">
    <property type="protein sequence ID" value="KRM89086.1"/>
    <property type="molecule type" value="Genomic_DNA"/>
</dbReference>
<evidence type="ECO:0000256" key="2">
    <source>
        <dbReference type="ARBA" id="ARBA00009902"/>
    </source>
</evidence>
<gene>
    <name evidence="12" type="ORF">FD21_GL000352</name>
</gene>
<dbReference type="Pfam" id="PF00251">
    <property type="entry name" value="Glyco_hydro_32N"/>
    <property type="match status" value="1"/>
</dbReference>
<dbReference type="PROSITE" id="PS00609">
    <property type="entry name" value="GLYCOSYL_HYDROL_F32"/>
    <property type="match status" value="1"/>
</dbReference>
<dbReference type="InterPro" id="IPR001362">
    <property type="entry name" value="Glyco_hydro_32"/>
</dbReference>
<feature type="domain" description="Glycosyl hydrolase family 32 C-terminal" evidence="11">
    <location>
        <begin position="343"/>
        <end position="477"/>
    </location>
</feature>
<dbReference type="Pfam" id="PF08244">
    <property type="entry name" value="Glyco_hydro_32C"/>
    <property type="match status" value="1"/>
</dbReference>
<evidence type="ECO:0000256" key="8">
    <source>
        <dbReference type="RuleBase" id="RU362110"/>
    </source>
</evidence>
<name>A0A0R2CBA1_9LACO</name>
<dbReference type="EC" id="3.2.1.26" evidence="3 8"/>
<evidence type="ECO:0000256" key="1">
    <source>
        <dbReference type="ARBA" id="ARBA00004914"/>
    </source>
</evidence>
<keyword evidence="13" id="KW-1185">Reference proteome</keyword>
<dbReference type="GO" id="GO:0005737">
    <property type="term" value="C:cytoplasm"/>
    <property type="evidence" value="ECO:0007669"/>
    <property type="project" value="UniProtKB-SubCell"/>
</dbReference>
<dbReference type="InterPro" id="IPR013148">
    <property type="entry name" value="Glyco_hydro_32_N"/>
</dbReference>
<protein>
    <recommendedName>
        <fullName evidence="4 8">Sucrose-6-phosphate hydrolase</fullName>
        <ecNumber evidence="3 8">3.2.1.26</ecNumber>
    </recommendedName>
    <alternativeName>
        <fullName evidence="7 9">Invertase</fullName>
    </alternativeName>
</protein>
<evidence type="ECO:0000259" key="11">
    <source>
        <dbReference type="Pfam" id="PF08244"/>
    </source>
</evidence>
<dbReference type="InterPro" id="IPR051214">
    <property type="entry name" value="GH32_Enzymes"/>
</dbReference>
<dbReference type="GO" id="GO:0005985">
    <property type="term" value="P:sucrose metabolic process"/>
    <property type="evidence" value="ECO:0007669"/>
    <property type="project" value="UniProtKB-UniPathway"/>
</dbReference>
<evidence type="ECO:0000256" key="7">
    <source>
        <dbReference type="ARBA" id="ARBA00033367"/>
    </source>
</evidence>
<comment type="similarity">
    <text evidence="2 8">Belongs to the glycosyl hydrolase 32 family.</text>
</comment>
<dbReference type="InterPro" id="IPR013320">
    <property type="entry name" value="ConA-like_dom_sf"/>
</dbReference>
<evidence type="ECO:0000256" key="6">
    <source>
        <dbReference type="ARBA" id="ARBA00023295"/>
    </source>
</evidence>
<dbReference type="SMART" id="SM00640">
    <property type="entry name" value="Glyco_32"/>
    <property type="match status" value="1"/>
</dbReference>
<keyword evidence="9" id="KW-0119">Carbohydrate metabolism</keyword>
<evidence type="ECO:0000256" key="3">
    <source>
        <dbReference type="ARBA" id="ARBA00012758"/>
    </source>
</evidence>
<dbReference type="Gene3D" id="2.115.10.20">
    <property type="entry name" value="Glycosyl hydrolase domain, family 43"/>
    <property type="match status" value="1"/>
</dbReference>
<evidence type="ECO:0000313" key="13">
    <source>
        <dbReference type="Proteomes" id="UP000051576"/>
    </source>
</evidence>
<keyword evidence="5 8" id="KW-0378">Hydrolase</keyword>
<dbReference type="PANTHER" id="PTHR43101">
    <property type="entry name" value="BETA-FRUCTOSIDASE"/>
    <property type="match status" value="1"/>
</dbReference>
<evidence type="ECO:0000313" key="12">
    <source>
        <dbReference type="EMBL" id="KRM89086.1"/>
    </source>
</evidence>
<keyword evidence="6 8" id="KW-0326">Glycosidase</keyword>
<dbReference type="RefSeq" id="WP_010581483.1">
    <property type="nucleotide sequence ID" value="NZ_AHYZ01000197.1"/>
</dbReference>
<accession>A0A0R2CBA1</accession>
<proteinExistence type="inferred from homology"/>
<comment type="catalytic activity">
    <reaction evidence="8">
        <text>Hydrolysis of terminal non-reducing beta-D-fructofuranoside residues in beta-D-fructofuranosides.</text>
        <dbReference type="EC" id="3.2.1.26"/>
    </reaction>
</comment>
<comment type="caution">
    <text evidence="12">The sequence shown here is derived from an EMBL/GenBank/DDBJ whole genome shotgun (WGS) entry which is preliminary data.</text>
</comment>
<keyword evidence="9" id="KW-0963">Cytoplasm</keyword>
<dbReference type="InterPro" id="IPR006232">
    <property type="entry name" value="Suc6P_hydrolase"/>
</dbReference>
<dbReference type="InterPro" id="IPR023296">
    <property type="entry name" value="Glyco_hydro_beta-prop_sf"/>
</dbReference>
<evidence type="ECO:0000256" key="4">
    <source>
        <dbReference type="ARBA" id="ARBA00019623"/>
    </source>
</evidence>
<dbReference type="InterPro" id="IPR018053">
    <property type="entry name" value="Glyco_hydro_32_AS"/>
</dbReference>
<dbReference type="Proteomes" id="UP000051576">
    <property type="component" value="Unassembled WGS sequence"/>
</dbReference>
<evidence type="ECO:0000259" key="10">
    <source>
        <dbReference type="Pfam" id="PF00251"/>
    </source>
</evidence>
<comment type="subcellular location">
    <subcellularLocation>
        <location evidence="9">Cytoplasm</location>
    </subcellularLocation>
</comment>
<dbReference type="eggNOG" id="COG1621">
    <property type="taxonomic scope" value="Bacteria"/>
</dbReference>
<dbReference type="PATRIC" id="fig|1133569.4.peg.373"/>
<dbReference type="SUPFAM" id="SSF49899">
    <property type="entry name" value="Concanavalin A-like lectins/glucanases"/>
    <property type="match status" value="1"/>
</dbReference>
<dbReference type="SUPFAM" id="SSF75005">
    <property type="entry name" value="Arabinanase/levansucrase/invertase"/>
    <property type="match status" value="1"/>
</dbReference>
<reference evidence="12 13" key="1">
    <citation type="journal article" date="2015" name="Genome Announc.">
        <title>Expanding the biotechnology potential of lactobacilli through comparative genomics of 213 strains and associated genera.</title>
        <authorList>
            <person name="Sun Z."/>
            <person name="Harris H.M."/>
            <person name="McCann A."/>
            <person name="Guo C."/>
            <person name="Argimon S."/>
            <person name="Zhang W."/>
            <person name="Yang X."/>
            <person name="Jeffery I.B."/>
            <person name="Cooney J.C."/>
            <person name="Kagawa T.F."/>
            <person name="Liu W."/>
            <person name="Song Y."/>
            <person name="Salvetti E."/>
            <person name="Wrobel A."/>
            <person name="Rasinkangas P."/>
            <person name="Parkhill J."/>
            <person name="Rea M.C."/>
            <person name="O'Sullivan O."/>
            <person name="Ritari J."/>
            <person name="Douillard F.P."/>
            <person name="Paul Ross R."/>
            <person name="Yang R."/>
            <person name="Briner A.E."/>
            <person name="Felis G.E."/>
            <person name="de Vos W.M."/>
            <person name="Barrangou R."/>
            <person name="Klaenhammer T.R."/>
            <person name="Caufield P.W."/>
            <person name="Cui Y."/>
            <person name="Zhang H."/>
            <person name="O'Toole P.W."/>
        </authorList>
    </citation>
    <scope>NUCLEOTIDE SEQUENCE [LARGE SCALE GENOMIC DNA]</scope>
    <source>
        <strain evidence="12 13">DSM 20605</strain>
    </source>
</reference>
<organism evidence="12 13">
    <name type="scientific">Liquorilactobacillus vini DSM 20605</name>
    <dbReference type="NCBI Taxonomy" id="1133569"/>
    <lineage>
        <taxon>Bacteria</taxon>
        <taxon>Bacillati</taxon>
        <taxon>Bacillota</taxon>
        <taxon>Bacilli</taxon>
        <taxon>Lactobacillales</taxon>
        <taxon>Lactobacillaceae</taxon>
        <taxon>Liquorilactobacillus</taxon>
    </lineage>
</organism>
<dbReference type="NCBIfam" id="TIGR01322">
    <property type="entry name" value="scrB_fam"/>
    <property type="match status" value="1"/>
</dbReference>
<dbReference type="InterPro" id="IPR013189">
    <property type="entry name" value="Glyco_hydro_32_C"/>
</dbReference>
<dbReference type="GO" id="GO:0004564">
    <property type="term" value="F:beta-fructofuranosidase activity"/>
    <property type="evidence" value="ECO:0007669"/>
    <property type="project" value="UniProtKB-EC"/>
</dbReference>
<feature type="domain" description="Glycosyl hydrolase family 32 N-terminal" evidence="10">
    <location>
        <begin position="37"/>
        <end position="339"/>
    </location>
</feature>
<sequence>MQWTRQLRYKPYQAWPTEYLKKIEKQAADSAYYPQFHIAPSSGLLNDPNGFSYFNGKWHVFYQAFPFGPVHGLKSWVHLISADLVNWKKLGPALLPDSKYDAQGVYSGSALQIGNRLFLMYTGNVRDQNWQRHPYQNGAWLDQNNHITKLASPLINQPQQTTDHFRDPQLIEKNGKYYVLIGSQDKKTLAGRINLFASDNLTDWKDLGYLNFSDDDLGYMIECPNLVTVDQQPVLIFCPQGLEHEILPYQNIYPNTYLIGSHVDLASATFNSQNSLALLDQGFDIYASQAFNAPDGQAYLISWLGLPEIEYPTDTENWAHCLSVVKRLTIKNHKLYQQPVADLQKLRQQEHQLTGQTTGQVEKILAAKTTNQYELKLKIPADQQGTLWLFRDPQKAEGLKIEFATGQAAKLLIDRSQTSQPFAKDYGQTRRVALNDNQPLQLDIFVDHSVCEIFVNQGEAVFSLRVFSSSLANKISLAGKRQINYNGSWWDLAKSCF</sequence>
<dbReference type="UniPathway" id="UPA00238"/>
<dbReference type="Gene3D" id="2.60.120.560">
    <property type="entry name" value="Exo-inulinase, domain 1"/>
    <property type="match status" value="1"/>
</dbReference>
<evidence type="ECO:0000256" key="5">
    <source>
        <dbReference type="ARBA" id="ARBA00022801"/>
    </source>
</evidence>
<evidence type="ECO:0000256" key="9">
    <source>
        <dbReference type="RuleBase" id="RU365015"/>
    </source>
</evidence>
<dbReference type="PANTHER" id="PTHR43101:SF1">
    <property type="entry name" value="BETA-FRUCTOSIDASE"/>
    <property type="match status" value="1"/>
</dbReference>
<dbReference type="STRING" id="1133569.FD21_GL000352"/>
<comment type="pathway">
    <text evidence="1 9">Glycan biosynthesis; sucrose metabolism.</text>
</comment>
<comment type="function">
    <text evidence="9">Enables the bacterium to metabolize sucrose as a sole carbon source.</text>
</comment>
<dbReference type="CDD" id="cd18623">
    <property type="entry name" value="GH32_ScrB-like"/>
    <property type="match status" value="1"/>
</dbReference>